<keyword evidence="2" id="KW-1185">Reference proteome</keyword>
<dbReference type="RefSeq" id="WP_106772434.1">
    <property type="nucleotide sequence ID" value="NZ_PXYK01000010.1"/>
</dbReference>
<dbReference type="Pfam" id="PF16867">
    <property type="entry name" value="DMSP_lyase"/>
    <property type="match status" value="1"/>
</dbReference>
<evidence type="ECO:0000313" key="2">
    <source>
        <dbReference type="Proteomes" id="UP000241229"/>
    </source>
</evidence>
<gene>
    <name evidence="1" type="ORF">C7I84_12000</name>
</gene>
<reference evidence="1 2" key="1">
    <citation type="submission" date="2018-03" db="EMBL/GenBank/DDBJ databases">
        <title>The draft genome of Mesorhizobium sp. 6GN-30.</title>
        <authorList>
            <person name="Liu L."/>
            <person name="Li L."/>
            <person name="Wang T."/>
            <person name="Zhang X."/>
            <person name="Liang L."/>
        </authorList>
    </citation>
    <scope>NUCLEOTIDE SEQUENCE [LARGE SCALE GENOMIC DNA]</scope>
    <source>
        <strain evidence="1 2">6GN30</strain>
    </source>
</reference>
<protein>
    <submittedName>
        <fullName evidence="1">Transcriptional regulator</fullName>
    </submittedName>
</protein>
<dbReference type="InterPro" id="IPR014710">
    <property type="entry name" value="RmlC-like_jellyroll"/>
</dbReference>
<comment type="caution">
    <text evidence="1">The sequence shown here is derived from an EMBL/GenBank/DDBJ whole genome shotgun (WGS) entry which is preliminary data.</text>
</comment>
<dbReference type="GO" id="GO:0047869">
    <property type="term" value="F:dimethylpropiothetin dethiomethylase activity"/>
    <property type="evidence" value="ECO:0007669"/>
    <property type="project" value="InterPro"/>
</dbReference>
<dbReference type="AlphaFoldDB" id="A0A2P7SC20"/>
<dbReference type="InterPro" id="IPR031723">
    <property type="entry name" value="DMSP_lyase"/>
</dbReference>
<dbReference type="SUPFAM" id="SSF51182">
    <property type="entry name" value="RmlC-like cupins"/>
    <property type="match status" value="1"/>
</dbReference>
<dbReference type="Proteomes" id="UP000241229">
    <property type="component" value="Unassembled WGS sequence"/>
</dbReference>
<dbReference type="EMBL" id="PXYK01000010">
    <property type="protein sequence ID" value="PSJ60020.1"/>
    <property type="molecule type" value="Genomic_DNA"/>
</dbReference>
<sequence>MAAMTEQLLHAFRSYLFHRADDVPRRFTAYLLPAMKERDLAPKRLPCLRHLGRCHDLAPPAARALTGALLLQADSLAWGQTYTAADFERSFIDNYGWLELFGTRGHFVNDDVAAGFLVLGPNLVYPDHHHVAEEIYIPLTDGTGWRKGEGGFVTRKAGEVIHHPSNINHAMRTGDDPLLAIYLWRGGPLAQRSVIGGRDA</sequence>
<name>A0A2P7SC20_9HYPH</name>
<organism evidence="1 2">
    <name type="scientific">Kumtagia ephedrae</name>
    <dbReference type="NCBI Taxonomy" id="2116701"/>
    <lineage>
        <taxon>Bacteria</taxon>
        <taxon>Pseudomonadati</taxon>
        <taxon>Pseudomonadota</taxon>
        <taxon>Alphaproteobacteria</taxon>
        <taxon>Hyphomicrobiales</taxon>
        <taxon>Phyllobacteriaceae</taxon>
        <taxon>Kumtagia</taxon>
    </lineage>
</organism>
<dbReference type="Gene3D" id="2.60.120.10">
    <property type="entry name" value="Jelly Rolls"/>
    <property type="match status" value="1"/>
</dbReference>
<dbReference type="OrthoDB" id="9083851at2"/>
<evidence type="ECO:0000313" key="1">
    <source>
        <dbReference type="EMBL" id="PSJ60020.1"/>
    </source>
</evidence>
<proteinExistence type="predicted"/>
<accession>A0A2P7SC20</accession>
<dbReference type="InterPro" id="IPR011051">
    <property type="entry name" value="RmlC_Cupin_sf"/>
</dbReference>